<dbReference type="Gene3D" id="1.20.120.960">
    <property type="entry name" value="Histidine kinase NarX, sensor domain"/>
    <property type="match status" value="1"/>
</dbReference>
<dbReference type="InterPro" id="IPR016380">
    <property type="entry name" value="Sig_transdc_His_kin_NarX/NarQ"/>
</dbReference>
<dbReference type="InterPro" id="IPR005467">
    <property type="entry name" value="His_kinase_dom"/>
</dbReference>
<dbReference type="GO" id="GO:0005737">
    <property type="term" value="C:cytoplasm"/>
    <property type="evidence" value="ECO:0007669"/>
    <property type="project" value="UniProtKB-SubCell"/>
</dbReference>
<dbReference type="InterPro" id="IPR050482">
    <property type="entry name" value="Sensor_HK_TwoCompSys"/>
</dbReference>
<dbReference type="GO" id="GO:0046983">
    <property type="term" value="F:protein dimerization activity"/>
    <property type="evidence" value="ECO:0007669"/>
    <property type="project" value="UniProtKB-UniRule"/>
</dbReference>
<dbReference type="InterPro" id="IPR003660">
    <property type="entry name" value="HAMP_dom"/>
</dbReference>
<dbReference type="InterPro" id="IPR004358">
    <property type="entry name" value="Sig_transdc_His_kin-like_C"/>
</dbReference>
<dbReference type="GO" id="GO:0005524">
    <property type="term" value="F:ATP binding"/>
    <property type="evidence" value="ECO:0007669"/>
    <property type="project" value="UniProtKB-UniRule"/>
</dbReference>
<organism evidence="27 28">
    <name type="scientific">Denitratisoma oestradiolicum</name>
    <dbReference type="NCBI Taxonomy" id="311182"/>
    <lineage>
        <taxon>Bacteria</taxon>
        <taxon>Pseudomonadati</taxon>
        <taxon>Pseudomonadota</taxon>
        <taxon>Betaproteobacteria</taxon>
        <taxon>Nitrosomonadales</taxon>
        <taxon>Sterolibacteriaceae</taxon>
        <taxon>Denitratisoma</taxon>
    </lineage>
</organism>
<evidence type="ECO:0000256" key="8">
    <source>
        <dbReference type="ARBA" id="ARBA00022519"/>
    </source>
</evidence>
<dbReference type="InterPro" id="IPR029016">
    <property type="entry name" value="GAF-like_dom_sf"/>
</dbReference>
<keyword evidence="5 22" id="KW-1003">Cell membrane</keyword>
<evidence type="ECO:0000256" key="3">
    <source>
        <dbReference type="ARBA" id="ARBA00004429"/>
    </source>
</evidence>
<evidence type="ECO:0000256" key="7">
    <source>
        <dbReference type="ARBA" id="ARBA00022490"/>
    </source>
</evidence>
<evidence type="ECO:0000256" key="15">
    <source>
        <dbReference type="ARBA" id="ARBA00022840"/>
    </source>
</evidence>
<evidence type="ECO:0000256" key="20">
    <source>
        <dbReference type="ARBA" id="ARBA00023136"/>
    </source>
</evidence>
<evidence type="ECO:0000256" key="18">
    <source>
        <dbReference type="ARBA" id="ARBA00023012"/>
    </source>
</evidence>
<evidence type="ECO:0000256" key="19">
    <source>
        <dbReference type="ARBA" id="ARBA00023014"/>
    </source>
</evidence>
<dbReference type="InterPro" id="IPR029095">
    <property type="entry name" value="NarX-like_N"/>
</dbReference>
<dbReference type="PANTHER" id="PTHR24421:SF10">
    <property type="entry name" value="NITRATE_NITRITE SENSOR PROTEIN NARQ"/>
    <property type="match status" value="1"/>
</dbReference>
<keyword evidence="16 24" id="KW-1133">Transmembrane helix</keyword>
<dbReference type="Pfam" id="PF13185">
    <property type="entry name" value="GAF_2"/>
    <property type="match status" value="1"/>
</dbReference>
<keyword evidence="11 24" id="KW-0812">Transmembrane</keyword>
<dbReference type="InterPro" id="IPR042295">
    <property type="entry name" value="NarX-like_N_sf"/>
</dbReference>
<evidence type="ECO:0000256" key="17">
    <source>
        <dbReference type="ARBA" id="ARBA00023004"/>
    </source>
</evidence>
<keyword evidence="14 22" id="KW-0418">Kinase</keyword>
<dbReference type="EC" id="2.7.13.3" evidence="22"/>
<dbReference type="CDD" id="cd06225">
    <property type="entry name" value="HAMP"/>
    <property type="match status" value="1"/>
</dbReference>
<keyword evidence="18 22" id="KW-0902">Two-component regulatory system</keyword>
<feature type="domain" description="Histidine kinase" evidence="25">
    <location>
        <begin position="442"/>
        <end position="642"/>
    </location>
</feature>
<proteinExistence type="predicted"/>
<keyword evidence="13 22" id="KW-0547">Nucleotide-binding</keyword>
<feature type="coiled-coil region" evidence="23">
    <location>
        <begin position="242"/>
        <end position="269"/>
    </location>
</feature>
<evidence type="ECO:0000256" key="21">
    <source>
        <dbReference type="ARBA" id="ARBA00024827"/>
    </source>
</evidence>
<keyword evidence="12" id="KW-0479">Metal-binding</keyword>
<dbReference type="PRINTS" id="PR00344">
    <property type="entry name" value="BCTRLSENSOR"/>
</dbReference>
<evidence type="ECO:0000256" key="13">
    <source>
        <dbReference type="ARBA" id="ARBA00022741"/>
    </source>
</evidence>
<keyword evidence="9" id="KW-0597">Phosphoprotein</keyword>
<dbReference type="SUPFAM" id="SSF55874">
    <property type="entry name" value="ATPase domain of HSP90 chaperone/DNA topoisomerase II/histidine kinase"/>
    <property type="match status" value="1"/>
</dbReference>
<dbReference type="Pfam" id="PF07730">
    <property type="entry name" value="HisKA_3"/>
    <property type="match status" value="1"/>
</dbReference>
<evidence type="ECO:0000313" key="28">
    <source>
        <dbReference type="Proteomes" id="UP000515733"/>
    </source>
</evidence>
<comment type="function">
    <text evidence="21">Member of the two-component regulatory system NreB/NreC involved in the control of dissimilatory nitrate/nitrite reduction in response to oxygen. NreB functions as a direct oxygen sensor histidine kinase which is autophosphorylated, in the absence of oxygen, probably at the conserved histidine residue, and transfers its phosphate group probably to a conserved aspartate residue of NreC. NreB/NreC activates the expression of the nitrate (narGHJI) and nitrite (nir) reductase operons, as well as the putative nitrate transporter gene narT.</text>
</comment>
<evidence type="ECO:0000256" key="4">
    <source>
        <dbReference type="ARBA" id="ARBA00004496"/>
    </source>
</evidence>
<dbReference type="InterPro" id="IPR003594">
    <property type="entry name" value="HATPase_dom"/>
</dbReference>
<keyword evidence="6" id="KW-0004">4Fe-4S</keyword>
<dbReference type="Gene3D" id="1.20.5.1930">
    <property type="match status" value="1"/>
</dbReference>
<dbReference type="PANTHER" id="PTHR24421">
    <property type="entry name" value="NITRATE/NITRITE SENSOR PROTEIN NARX-RELATED"/>
    <property type="match status" value="1"/>
</dbReference>
<dbReference type="Gene3D" id="3.30.450.40">
    <property type="match status" value="1"/>
</dbReference>
<evidence type="ECO:0000256" key="14">
    <source>
        <dbReference type="ARBA" id="ARBA00022777"/>
    </source>
</evidence>
<evidence type="ECO:0000256" key="11">
    <source>
        <dbReference type="ARBA" id="ARBA00022692"/>
    </source>
</evidence>
<dbReference type="SUPFAM" id="SSF55781">
    <property type="entry name" value="GAF domain-like"/>
    <property type="match status" value="1"/>
</dbReference>
<dbReference type="Gene3D" id="1.10.8.500">
    <property type="entry name" value="HAMP domain in histidine kinase"/>
    <property type="match status" value="1"/>
</dbReference>
<evidence type="ECO:0000256" key="24">
    <source>
        <dbReference type="SAM" id="Phobius"/>
    </source>
</evidence>
<feature type="transmembrane region" description="Helical" evidence="24">
    <location>
        <begin position="176"/>
        <end position="201"/>
    </location>
</feature>
<keyword evidence="28" id="KW-1185">Reference proteome</keyword>
<dbReference type="PROSITE" id="PS50885">
    <property type="entry name" value="HAMP"/>
    <property type="match status" value="1"/>
</dbReference>
<dbReference type="Pfam" id="PF00672">
    <property type="entry name" value="HAMP"/>
    <property type="match status" value="1"/>
</dbReference>
<evidence type="ECO:0000256" key="6">
    <source>
        <dbReference type="ARBA" id="ARBA00022485"/>
    </source>
</evidence>
<dbReference type="SMART" id="SM00304">
    <property type="entry name" value="HAMP"/>
    <property type="match status" value="1"/>
</dbReference>
<evidence type="ECO:0000256" key="2">
    <source>
        <dbReference type="ARBA" id="ARBA00001966"/>
    </source>
</evidence>
<sequence length="646" mass="72233">MMANKLSLSTKIFGILGIFFLIALVGIGLTLHVSWRLEGVAAAINDMGSQRMRTQRLAYLLSAIDQRLPAVTEVEAATEIERLERVQKALEAGDSNRPMFLPEQLGIHHAAVDLHDRWRSQVRPLVREFLTIKDTSRRHAIVQEYALRAESFIREINQLIDLMERNYSDSTNLLRAYQIMLVLLAIVGTCILIAYSFTLIVRPMRELQEGIRRMTAEDFSVRLQVNSNDEFGQLAEGFNLMANHLQDLYQTLEERVESKTQSLAEKNQELSTLYEITAFLNEPMSTEALCNGFLHRTMRAIAADGGTLRLYAEKDQELYLLAHEGVSSEFIQQEATLQCGECICGEAVTIDGSIEATIGEASARQPLTNCKQEGIQTVAAFSIVYDRRVIGVYTLMFRTLRSLAPSERHLLETLGQNLAVAVENQRLQASEKELAVAGERNLLAQELHDSIAQGLAFLNIQIQLMDESLRQGKQEEAQEALERIREGVQESYDDVRELLVHFRTRVEHEGLESAITKALKKLEAQSGIATSLVISGKGLSLPHDEESQALHIIQEALSNARKHSGAKKLWVRLERQPEKLTVIIQDDGQGFSPEGETDTLTEHQHVGLKIMQERAQRIGGTCQVHSAPGQGTTVTLSLPPITARPT</sequence>
<evidence type="ECO:0000259" key="26">
    <source>
        <dbReference type="PROSITE" id="PS50885"/>
    </source>
</evidence>
<evidence type="ECO:0000256" key="1">
    <source>
        <dbReference type="ARBA" id="ARBA00000085"/>
    </source>
</evidence>
<accession>A0A6S6XPV5</accession>
<dbReference type="GO" id="GO:0005886">
    <property type="term" value="C:plasma membrane"/>
    <property type="evidence" value="ECO:0007669"/>
    <property type="project" value="UniProtKB-SubCell"/>
</dbReference>
<comment type="subcellular location">
    <subcellularLocation>
        <location evidence="3">Cell inner membrane</location>
        <topology evidence="3">Multi-pass membrane protein</topology>
    </subcellularLocation>
    <subcellularLocation>
        <location evidence="4">Cytoplasm</location>
    </subcellularLocation>
</comment>
<keyword evidence="17" id="KW-0408">Iron</keyword>
<dbReference type="PIRSF" id="PIRSF003167">
    <property type="entry name" value="STHK_NarX/NarQ"/>
    <property type="match status" value="1"/>
</dbReference>
<dbReference type="SMART" id="SM00387">
    <property type="entry name" value="HATPase_c"/>
    <property type="match status" value="1"/>
</dbReference>
<keyword evidence="7" id="KW-0963">Cytoplasm</keyword>
<dbReference type="InterPro" id="IPR036890">
    <property type="entry name" value="HATPase_C_sf"/>
</dbReference>
<dbReference type="Gene3D" id="3.30.565.10">
    <property type="entry name" value="Histidine kinase-like ATPase, C-terminal domain"/>
    <property type="match status" value="1"/>
</dbReference>
<dbReference type="CDD" id="cd16917">
    <property type="entry name" value="HATPase_UhpB-NarQ-NarX-like"/>
    <property type="match status" value="1"/>
</dbReference>
<dbReference type="Pfam" id="PF13675">
    <property type="entry name" value="PilJ"/>
    <property type="match status" value="1"/>
</dbReference>
<evidence type="ECO:0000259" key="25">
    <source>
        <dbReference type="PROSITE" id="PS50109"/>
    </source>
</evidence>
<dbReference type="Pfam" id="PF02518">
    <property type="entry name" value="HATPase_c"/>
    <property type="match status" value="1"/>
</dbReference>
<dbReference type="GO" id="GO:0000155">
    <property type="term" value="F:phosphorelay sensor kinase activity"/>
    <property type="evidence" value="ECO:0007669"/>
    <property type="project" value="UniProtKB-UniRule"/>
</dbReference>
<dbReference type="SUPFAM" id="SSF158472">
    <property type="entry name" value="HAMP domain-like"/>
    <property type="match status" value="1"/>
</dbReference>
<comment type="catalytic activity">
    <reaction evidence="1 22">
        <text>ATP + protein L-histidine = ADP + protein N-phospho-L-histidine.</text>
        <dbReference type="EC" id="2.7.13.3"/>
    </reaction>
</comment>
<dbReference type="InterPro" id="IPR003018">
    <property type="entry name" value="GAF"/>
</dbReference>
<keyword evidence="15 22" id="KW-0067">ATP-binding</keyword>
<dbReference type="EMBL" id="LR778301">
    <property type="protein sequence ID" value="CAB1367956.1"/>
    <property type="molecule type" value="Genomic_DNA"/>
</dbReference>
<evidence type="ECO:0000256" key="10">
    <source>
        <dbReference type="ARBA" id="ARBA00022679"/>
    </source>
</evidence>
<keyword evidence="20 22" id="KW-0472">Membrane</keyword>
<comment type="cofactor">
    <cofactor evidence="2">
        <name>[4Fe-4S] cluster</name>
        <dbReference type="ChEBI" id="CHEBI:49883"/>
    </cofactor>
</comment>
<dbReference type="KEGG" id="doe:DENOEST_0791"/>
<name>A0A6S6XPV5_9PROT</name>
<evidence type="ECO:0000256" key="23">
    <source>
        <dbReference type="SAM" id="Coils"/>
    </source>
</evidence>
<keyword evidence="10 22" id="KW-0808">Transferase</keyword>
<dbReference type="GO" id="GO:0051539">
    <property type="term" value="F:4 iron, 4 sulfur cluster binding"/>
    <property type="evidence" value="ECO:0007669"/>
    <property type="project" value="UniProtKB-KW"/>
</dbReference>
<keyword evidence="23" id="KW-0175">Coiled coil</keyword>
<dbReference type="AlphaFoldDB" id="A0A6S6XPV5"/>
<dbReference type="GO" id="GO:0046872">
    <property type="term" value="F:metal ion binding"/>
    <property type="evidence" value="ECO:0007669"/>
    <property type="project" value="UniProtKB-KW"/>
</dbReference>
<evidence type="ECO:0000256" key="22">
    <source>
        <dbReference type="PIRNR" id="PIRNR003167"/>
    </source>
</evidence>
<protein>
    <recommendedName>
        <fullName evidence="22">Sensor protein</fullName>
        <ecNumber evidence="22">2.7.13.3</ecNumber>
    </recommendedName>
</protein>
<evidence type="ECO:0000256" key="12">
    <source>
        <dbReference type="ARBA" id="ARBA00022723"/>
    </source>
</evidence>
<gene>
    <name evidence="27" type="ORF">DENOEST_0791</name>
</gene>
<feature type="transmembrane region" description="Helical" evidence="24">
    <location>
        <begin position="12"/>
        <end position="35"/>
    </location>
</feature>
<evidence type="ECO:0000256" key="5">
    <source>
        <dbReference type="ARBA" id="ARBA00022475"/>
    </source>
</evidence>
<keyword evidence="8 22" id="KW-0997">Cell inner membrane</keyword>
<evidence type="ECO:0000313" key="27">
    <source>
        <dbReference type="EMBL" id="CAB1367956.1"/>
    </source>
</evidence>
<reference evidence="27 28" key="1">
    <citation type="submission" date="2020-03" db="EMBL/GenBank/DDBJ databases">
        <authorList>
            <consortium name="Genoscope - CEA"/>
            <person name="William W."/>
        </authorList>
    </citation>
    <scope>NUCLEOTIDE SEQUENCE [LARGE SCALE GENOMIC DNA]</scope>
    <source>
        <strain evidence="28">DSM 16959</strain>
    </source>
</reference>
<dbReference type="InterPro" id="IPR011712">
    <property type="entry name" value="Sig_transdc_His_kin_sub3_dim/P"/>
</dbReference>
<feature type="domain" description="HAMP" evidence="26">
    <location>
        <begin position="198"/>
        <end position="250"/>
    </location>
</feature>
<evidence type="ECO:0000256" key="16">
    <source>
        <dbReference type="ARBA" id="ARBA00022989"/>
    </source>
</evidence>
<dbReference type="PROSITE" id="PS50109">
    <property type="entry name" value="HIS_KIN"/>
    <property type="match status" value="1"/>
</dbReference>
<dbReference type="Proteomes" id="UP000515733">
    <property type="component" value="Chromosome"/>
</dbReference>
<evidence type="ECO:0000256" key="9">
    <source>
        <dbReference type="ARBA" id="ARBA00022553"/>
    </source>
</evidence>
<keyword evidence="19" id="KW-0411">Iron-sulfur</keyword>